<feature type="compositionally biased region" description="Basic and acidic residues" evidence="1">
    <location>
        <begin position="62"/>
        <end position="78"/>
    </location>
</feature>
<dbReference type="Proteomes" id="UP000639643">
    <property type="component" value="Unassembled WGS sequence"/>
</dbReference>
<evidence type="ECO:0000313" key="2">
    <source>
        <dbReference type="EMBL" id="KAF6822697.1"/>
    </source>
</evidence>
<organism evidence="2 3">
    <name type="scientific">Colletotrichum musicola</name>
    <dbReference type="NCBI Taxonomy" id="2175873"/>
    <lineage>
        <taxon>Eukaryota</taxon>
        <taxon>Fungi</taxon>
        <taxon>Dikarya</taxon>
        <taxon>Ascomycota</taxon>
        <taxon>Pezizomycotina</taxon>
        <taxon>Sordariomycetes</taxon>
        <taxon>Hypocreomycetidae</taxon>
        <taxon>Glomerellales</taxon>
        <taxon>Glomerellaceae</taxon>
        <taxon>Colletotrichum</taxon>
        <taxon>Colletotrichum orchidearum species complex</taxon>
    </lineage>
</organism>
<feature type="region of interest" description="Disordered" evidence="1">
    <location>
        <begin position="62"/>
        <end position="90"/>
    </location>
</feature>
<protein>
    <submittedName>
        <fullName evidence="2">Uncharacterized protein</fullName>
    </submittedName>
</protein>
<comment type="caution">
    <text evidence="2">The sequence shown here is derived from an EMBL/GenBank/DDBJ whole genome shotgun (WGS) entry which is preliminary data.</text>
</comment>
<sequence>MGKAFRVAPVRIPISAMAAPPEMASVQQNSPSQLARLNISSMRDHLEIRLKVDPHQVDIMEMDRSGNDQPNQDRHWGRNNEPTAKHSCSGSASGRVSCVIGGLLHGTQQHSFERARSGDHTLGVCFPCCALGVGFRARSTPGPFGVQRDFSEGARTRAYIYPGANITVNGTTCCSPQRAVKDPQAAHVSCQENGKRRDALFRARGT</sequence>
<dbReference type="AlphaFoldDB" id="A0A8H6K0T8"/>
<evidence type="ECO:0000313" key="3">
    <source>
        <dbReference type="Proteomes" id="UP000639643"/>
    </source>
</evidence>
<evidence type="ECO:0000256" key="1">
    <source>
        <dbReference type="SAM" id="MobiDB-lite"/>
    </source>
</evidence>
<name>A0A8H6K0T8_9PEZI</name>
<keyword evidence="3" id="KW-1185">Reference proteome</keyword>
<dbReference type="EMBL" id="WIGM01000532">
    <property type="protein sequence ID" value="KAF6822697.1"/>
    <property type="molecule type" value="Genomic_DNA"/>
</dbReference>
<accession>A0A8H6K0T8</accession>
<proteinExistence type="predicted"/>
<feature type="compositionally biased region" description="Polar residues" evidence="1">
    <location>
        <begin position="80"/>
        <end position="90"/>
    </location>
</feature>
<gene>
    <name evidence="2" type="ORF">CMUS01_10981</name>
</gene>
<reference evidence="2" key="1">
    <citation type="journal article" date="2020" name="Phytopathology">
        <title>Genome Sequence Resources of Colletotrichum truncatum, C. plurivorum, C. musicola, and C. sojae: Four Species Pathogenic to Soybean (Glycine max).</title>
        <authorList>
            <person name="Rogerio F."/>
            <person name="Boufleur T.R."/>
            <person name="Ciampi-Guillardi M."/>
            <person name="Sukno S.A."/>
            <person name="Thon M.R."/>
            <person name="Massola Junior N.S."/>
            <person name="Baroncelli R."/>
        </authorList>
    </citation>
    <scope>NUCLEOTIDE SEQUENCE</scope>
    <source>
        <strain evidence="2">LFN0074</strain>
    </source>
</reference>